<comment type="caution">
    <text evidence="1">The sequence shown here is derived from an EMBL/GenBank/DDBJ whole genome shotgun (WGS) entry which is preliminary data.</text>
</comment>
<dbReference type="OrthoDB" id="9813582at2"/>
<proteinExistence type="predicted"/>
<dbReference type="InterPro" id="IPR028994">
    <property type="entry name" value="Integrin_alpha_N"/>
</dbReference>
<dbReference type="Proteomes" id="UP000288096">
    <property type="component" value="Unassembled WGS sequence"/>
</dbReference>
<protein>
    <submittedName>
        <fullName evidence="1">VCBS repeat-containing protein</fullName>
    </submittedName>
</protein>
<dbReference type="RefSeq" id="WP_124330979.1">
    <property type="nucleotide sequence ID" value="NZ_BEXT01000001.1"/>
</dbReference>
<name>A0A401G3Z7_9BACT</name>
<sequence>MPYSLFHTRYLSLLIGLMIFAGGPARAGVIGDVVKDFKPVPGYVVKVQDDGYLIDLNAKQGIATGDLFTVIRPGENITHPVSGKVIGTLDAPKGVLRVIQMKSGYSRVRVLGEGAGIRRGDPIRRYDTMPALFWDYTGSGEALFLELRNALPALKWERYEAAQAGRPSGPGRVRSMTPGVIFILHEDRLEVRDSEFQKIRAYDMAGAARQSAPAVRPAGAKEKPSPPQITFAPEFQHFQRISDLPGVTAMADFIRYDGKLLMAEAGDARLSVSEVGETLSRVAGTTLVKGTVYSIRWWQPTADAPPCLAATIWYDDAMQSAVFALRGETLEAVGTYIPHILGTFDRDGDGRPETLLQQRFDRDTFWARGGIRELRMTDGALRAVETTLNLPAEFTVTGSLMADLNGDSRPDAVFVRGRSLYIYSGSQMLYRTPGMGGSLSAITYALNPGQQAVMTRTAAIEIAPAVADLDGDGRPELIAVAATRAAASAPGIYSGFRNSQLAVFKFQNGAFVKGTLGDQLSAPIQGIGVDGNRLFFVESTPANLAGKGGQSSLHAYVLER</sequence>
<reference evidence="2" key="1">
    <citation type="submission" date="2017-11" db="EMBL/GenBank/DDBJ databases">
        <authorList>
            <person name="Watanabe M."/>
            <person name="Kojima H."/>
        </authorList>
    </citation>
    <scope>NUCLEOTIDE SEQUENCE [LARGE SCALE GENOMIC DNA]</scope>
    <source>
        <strain evidence="2">Tokyo 01</strain>
    </source>
</reference>
<dbReference type="SUPFAM" id="SSF69318">
    <property type="entry name" value="Integrin alpha N-terminal domain"/>
    <property type="match status" value="1"/>
</dbReference>
<dbReference type="EMBL" id="BEXT01000001">
    <property type="protein sequence ID" value="GBC63968.1"/>
    <property type="molecule type" value="Genomic_DNA"/>
</dbReference>
<reference evidence="2" key="2">
    <citation type="submission" date="2019-01" db="EMBL/GenBank/DDBJ databases">
        <title>Genome sequence of Desulfonema ishimotonii strain Tokyo 01.</title>
        <authorList>
            <person name="Fukui M."/>
        </authorList>
    </citation>
    <scope>NUCLEOTIDE SEQUENCE [LARGE SCALE GENOMIC DNA]</scope>
    <source>
        <strain evidence="2">Tokyo 01</strain>
    </source>
</reference>
<dbReference type="AlphaFoldDB" id="A0A401G3Z7"/>
<evidence type="ECO:0000313" key="1">
    <source>
        <dbReference type="EMBL" id="GBC63968.1"/>
    </source>
</evidence>
<accession>A0A401G3Z7</accession>
<organism evidence="1 2">
    <name type="scientific">Desulfonema ishimotonii</name>
    <dbReference type="NCBI Taxonomy" id="45657"/>
    <lineage>
        <taxon>Bacteria</taxon>
        <taxon>Pseudomonadati</taxon>
        <taxon>Thermodesulfobacteriota</taxon>
        <taxon>Desulfobacteria</taxon>
        <taxon>Desulfobacterales</taxon>
        <taxon>Desulfococcaceae</taxon>
        <taxon>Desulfonema</taxon>
    </lineage>
</organism>
<gene>
    <name evidence="1" type="ORF">DENIS_4968</name>
</gene>
<dbReference type="Gene3D" id="2.130.10.130">
    <property type="entry name" value="Integrin alpha, N-terminal"/>
    <property type="match status" value="1"/>
</dbReference>
<evidence type="ECO:0000313" key="2">
    <source>
        <dbReference type="Proteomes" id="UP000288096"/>
    </source>
</evidence>
<keyword evidence="2" id="KW-1185">Reference proteome</keyword>